<sequence>MADTLKTQTVSFSGLLNDEQYDEDTVEPTARFDSLTTHQMNTIQVRNASQINNQTITPEQLNLERFNAQTKAINDGKRIKGLKAINPYYQFIPRFYLKEFRRAKWSLIYAVLFFVIYLIFSTVISLLVAIEPSWKAKVSPYILVLLIPLFIVLLITMIININRYRNFHEEAKRINFLDDKVVSTNIQRVYRRLKTSFVDINWFSFLSYVLLLLTMLIDSIAVIFSSDSKLGFADFNAAWELNKYTYAIVFYSCVGVAILILILHIFLILTNYLRSANIENYYNYMIVDQNELTAIKRKKNIRDLFIFLLVIGTVIFLTWLIFRFIRRKRTNNTNIIVK</sequence>
<keyword evidence="3" id="KW-1185">Reference proteome</keyword>
<feature type="transmembrane region" description="Helical" evidence="1">
    <location>
        <begin position="304"/>
        <end position="325"/>
    </location>
</feature>
<reference evidence="2 3" key="1">
    <citation type="journal article" date="2014" name="PLoS ONE">
        <title>An emerging Mycoplasma associated with trichomoniasis, vaginal infection and disease.</title>
        <authorList>
            <consortium name="Vaginal Microbiome Consortium"/>
            <person name="Fettweis J.M."/>
            <person name="Serrano M.G."/>
            <person name="Huang B."/>
            <person name="Brooks J.P."/>
            <person name="Glascock A.L."/>
            <person name="Sheth N.U."/>
            <person name="Strauss J.F.III."/>
            <person name="Jefferson K.K."/>
            <person name="Buck G.A."/>
        </authorList>
    </citation>
    <scope>NUCLEOTIDE SEQUENCE [LARGE SCALE GENOMIC DNA]</scope>
    <source>
        <strain evidence="2 3">VCU_M1</strain>
    </source>
</reference>
<keyword evidence="1" id="KW-0812">Transmembrane</keyword>
<dbReference type="Proteomes" id="UP000030066">
    <property type="component" value="Chromosome"/>
</dbReference>
<feature type="transmembrane region" description="Helical" evidence="1">
    <location>
        <begin position="244"/>
        <end position="269"/>
    </location>
</feature>
<dbReference type="InterPro" id="IPR059214">
    <property type="entry name" value="MSC_0882-like"/>
</dbReference>
<name>A0A097SSX5_9BACT</name>
<evidence type="ECO:0000313" key="3">
    <source>
        <dbReference type="Proteomes" id="UP000030066"/>
    </source>
</evidence>
<accession>A0A097SSX5</accession>
<gene>
    <name evidence="2" type="ORF">MGM1_3110</name>
</gene>
<dbReference type="KEGG" id="mgj:MGM1_3110"/>
<feature type="transmembrane region" description="Helical" evidence="1">
    <location>
        <begin position="200"/>
        <end position="224"/>
    </location>
</feature>
<feature type="transmembrane region" description="Helical" evidence="1">
    <location>
        <begin position="142"/>
        <end position="162"/>
    </location>
</feature>
<dbReference type="NCBIfam" id="NF045846">
    <property type="entry name" value="MSC0882_dom"/>
    <property type="match status" value="1"/>
</dbReference>
<keyword evidence="1" id="KW-0472">Membrane</keyword>
<dbReference type="AlphaFoldDB" id="A0A097SSX5"/>
<dbReference type="EMBL" id="CP007711">
    <property type="protein sequence ID" value="AIV03684.1"/>
    <property type="molecule type" value="Genomic_DNA"/>
</dbReference>
<dbReference type="STRING" id="1318617.MGM1_3110"/>
<protein>
    <submittedName>
        <fullName evidence="2">Uncharacterized protein</fullName>
    </submittedName>
</protein>
<evidence type="ECO:0000256" key="1">
    <source>
        <dbReference type="SAM" id="Phobius"/>
    </source>
</evidence>
<keyword evidence="1" id="KW-1133">Transmembrane helix</keyword>
<organism evidence="2 3">
    <name type="scientific">Candidatus Malacoplasma girerdii</name>
    <dbReference type="NCBI Taxonomy" id="1318617"/>
    <lineage>
        <taxon>Bacteria</taxon>
        <taxon>Bacillati</taxon>
        <taxon>Mycoplasmatota</taxon>
        <taxon>Mycoplasmoidales</taxon>
        <taxon>Mycoplasmoidaceae</taxon>
        <taxon>Malacoplasma</taxon>
    </lineage>
</organism>
<dbReference type="HOGENOM" id="CLU_820591_0_0_14"/>
<dbReference type="eggNOG" id="ENOG502ZHDT">
    <property type="taxonomic scope" value="Bacteria"/>
</dbReference>
<proteinExistence type="predicted"/>
<evidence type="ECO:0000313" key="2">
    <source>
        <dbReference type="EMBL" id="AIV03684.1"/>
    </source>
</evidence>
<feature type="transmembrane region" description="Helical" evidence="1">
    <location>
        <begin position="107"/>
        <end position="130"/>
    </location>
</feature>